<evidence type="ECO:0000313" key="2">
    <source>
        <dbReference type="EMBL" id="KAF2157441.1"/>
    </source>
</evidence>
<dbReference type="PANTHER" id="PTHR11362">
    <property type="entry name" value="PHOSPHATIDYLETHANOLAMINE-BINDING PROTEIN"/>
    <property type="match status" value="1"/>
</dbReference>
<dbReference type="PANTHER" id="PTHR11362:SF82">
    <property type="entry name" value="PHOSPHATIDYLETHANOLAMINE-BINDING PROTEIN 4"/>
    <property type="match status" value="1"/>
</dbReference>
<evidence type="ECO:0008006" key="4">
    <source>
        <dbReference type="Google" id="ProtNLM"/>
    </source>
</evidence>
<dbReference type="InterPro" id="IPR008914">
    <property type="entry name" value="PEBP"/>
</dbReference>
<dbReference type="InterPro" id="IPR036610">
    <property type="entry name" value="PEBP-like_sf"/>
</dbReference>
<dbReference type="Pfam" id="PF01161">
    <property type="entry name" value="PBP"/>
    <property type="match status" value="1"/>
</dbReference>
<dbReference type="EMBL" id="ML996081">
    <property type="protein sequence ID" value="KAF2157441.1"/>
    <property type="molecule type" value="Genomic_DNA"/>
</dbReference>
<feature type="chain" id="PRO_5040116292" description="YbhB/YbcL family Raf kinase inhibitor-like protein" evidence="1">
    <location>
        <begin position="20"/>
        <end position="214"/>
    </location>
</feature>
<dbReference type="Gene3D" id="3.90.280.10">
    <property type="entry name" value="PEBP-like"/>
    <property type="match status" value="1"/>
</dbReference>
<accession>A0A9P4J9B4</accession>
<dbReference type="CDD" id="cd00866">
    <property type="entry name" value="PEBP_euk"/>
    <property type="match status" value="1"/>
</dbReference>
<evidence type="ECO:0000256" key="1">
    <source>
        <dbReference type="SAM" id="SignalP"/>
    </source>
</evidence>
<dbReference type="AlphaFoldDB" id="A0A9P4J9B4"/>
<name>A0A9P4J9B4_9PEZI</name>
<evidence type="ECO:0000313" key="3">
    <source>
        <dbReference type="Proteomes" id="UP000799439"/>
    </source>
</evidence>
<keyword evidence="1" id="KW-0732">Signal</keyword>
<dbReference type="SUPFAM" id="SSF49777">
    <property type="entry name" value="PEBP-like"/>
    <property type="match status" value="1"/>
</dbReference>
<keyword evidence="3" id="KW-1185">Reference proteome</keyword>
<gene>
    <name evidence="2" type="ORF">K461DRAFT_289758</name>
</gene>
<proteinExistence type="predicted"/>
<dbReference type="OrthoDB" id="2506647at2759"/>
<reference evidence="2" key="1">
    <citation type="journal article" date="2020" name="Stud. Mycol.">
        <title>101 Dothideomycetes genomes: a test case for predicting lifestyles and emergence of pathogens.</title>
        <authorList>
            <person name="Haridas S."/>
            <person name="Albert R."/>
            <person name="Binder M."/>
            <person name="Bloem J."/>
            <person name="Labutti K."/>
            <person name="Salamov A."/>
            <person name="Andreopoulos B."/>
            <person name="Baker S."/>
            <person name="Barry K."/>
            <person name="Bills G."/>
            <person name="Bluhm B."/>
            <person name="Cannon C."/>
            <person name="Castanera R."/>
            <person name="Culley D."/>
            <person name="Daum C."/>
            <person name="Ezra D."/>
            <person name="Gonzalez J."/>
            <person name="Henrissat B."/>
            <person name="Kuo A."/>
            <person name="Liang C."/>
            <person name="Lipzen A."/>
            <person name="Lutzoni F."/>
            <person name="Magnuson J."/>
            <person name="Mondo S."/>
            <person name="Nolan M."/>
            <person name="Ohm R."/>
            <person name="Pangilinan J."/>
            <person name="Park H.-J."/>
            <person name="Ramirez L."/>
            <person name="Alfaro M."/>
            <person name="Sun H."/>
            <person name="Tritt A."/>
            <person name="Yoshinaga Y."/>
            <person name="Zwiers L.-H."/>
            <person name="Turgeon B."/>
            <person name="Goodwin S."/>
            <person name="Spatafora J."/>
            <person name="Crous P."/>
            <person name="Grigoriev I."/>
        </authorList>
    </citation>
    <scope>NUCLEOTIDE SEQUENCE</scope>
    <source>
        <strain evidence="2">CBS 260.36</strain>
    </source>
</reference>
<organism evidence="2 3">
    <name type="scientific">Myriangium duriaei CBS 260.36</name>
    <dbReference type="NCBI Taxonomy" id="1168546"/>
    <lineage>
        <taxon>Eukaryota</taxon>
        <taxon>Fungi</taxon>
        <taxon>Dikarya</taxon>
        <taxon>Ascomycota</taxon>
        <taxon>Pezizomycotina</taxon>
        <taxon>Dothideomycetes</taxon>
        <taxon>Dothideomycetidae</taxon>
        <taxon>Myriangiales</taxon>
        <taxon>Myriangiaceae</taxon>
        <taxon>Myriangium</taxon>
    </lineage>
</organism>
<comment type="caution">
    <text evidence="2">The sequence shown here is derived from an EMBL/GenBank/DDBJ whole genome shotgun (WGS) entry which is preliminary data.</text>
</comment>
<sequence length="214" mass="23122">MHIKNVLASCAVLATAVLAQSPAGFSPSTKVPLGVKYGDIELCPGEELPQAVPDAGNPSVFSLRPYPATYMILLVDLSIPFDLFPADETKTLVPGLGPNRTTRLHWWQTNVTRNPKTGTFVYPNNTALAPYAGPMPPQGDIFHDYVFWLFPQPKTFVPPSAAVVASYQDPGSTTRFNYSLPALVRQVGNPLAANYMRVENAANPGAPTKPTFGH</sequence>
<dbReference type="InterPro" id="IPR035810">
    <property type="entry name" value="PEBP_euk"/>
</dbReference>
<dbReference type="Proteomes" id="UP000799439">
    <property type="component" value="Unassembled WGS sequence"/>
</dbReference>
<feature type="signal peptide" evidence="1">
    <location>
        <begin position="1"/>
        <end position="19"/>
    </location>
</feature>
<protein>
    <recommendedName>
        <fullName evidence="4">YbhB/YbcL family Raf kinase inhibitor-like protein</fullName>
    </recommendedName>
</protein>